<dbReference type="AlphaFoldDB" id="A0A077ZX77"/>
<protein>
    <submittedName>
        <fullName evidence="2">Uncharacterized protein</fullName>
    </submittedName>
</protein>
<evidence type="ECO:0000313" key="3">
    <source>
        <dbReference type="Proteomes" id="UP000039865"/>
    </source>
</evidence>
<evidence type="ECO:0000313" key="2">
    <source>
        <dbReference type="EMBL" id="CDW74521.1"/>
    </source>
</evidence>
<gene>
    <name evidence="2" type="primary">Contig381.g422</name>
    <name evidence="2" type="ORF">STYLEM_3501</name>
</gene>
<sequence length="259" mass="28715">MIQLGLLNGDDYQIRLLQAENNSSNEIEFQRSGGIIPTIYMALKDKYGQIVGSDFSSKVRVSVETTNLDSKQSLYSPILEGTLSFDIIGGIAQIQQISIVGNPGSSYKLIVTTDGIDLTKNSNKDKMNEKGTSNLDFDLKIELRECEIGEQFTAVGKCQKCEQSFSLVKMTSPGFCENCPSEKAICNGGAEIGPQPGFWRKSNQSKENACQDIKVFFALIVSMAILGIMITNVVYVLSLLLMYQDWLRFSQHVLFLLFS</sequence>
<dbReference type="InParanoid" id="A0A077ZX77"/>
<dbReference type="Proteomes" id="UP000039865">
    <property type="component" value="Unassembled WGS sequence"/>
</dbReference>
<reference evidence="2 3" key="1">
    <citation type="submission" date="2014-06" db="EMBL/GenBank/DDBJ databases">
        <authorList>
            <person name="Swart Estienne"/>
        </authorList>
    </citation>
    <scope>NUCLEOTIDE SEQUENCE [LARGE SCALE GENOMIC DNA]</scope>
    <source>
        <strain evidence="2 3">130c</strain>
    </source>
</reference>
<organism evidence="2 3">
    <name type="scientific">Stylonychia lemnae</name>
    <name type="common">Ciliate</name>
    <dbReference type="NCBI Taxonomy" id="5949"/>
    <lineage>
        <taxon>Eukaryota</taxon>
        <taxon>Sar</taxon>
        <taxon>Alveolata</taxon>
        <taxon>Ciliophora</taxon>
        <taxon>Intramacronucleata</taxon>
        <taxon>Spirotrichea</taxon>
        <taxon>Stichotrichia</taxon>
        <taxon>Sporadotrichida</taxon>
        <taxon>Oxytrichidae</taxon>
        <taxon>Stylonychinae</taxon>
        <taxon>Stylonychia</taxon>
    </lineage>
</organism>
<dbReference type="PANTHER" id="PTHR11319">
    <property type="entry name" value="G PROTEIN-COUPLED RECEPTOR-RELATED"/>
    <property type="match status" value="1"/>
</dbReference>
<dbReference type="PANTHER" id="PTHR11319:SF35">
    <property type="entry name" value="OUTER MEMBRANE PROTEIN PMPC-RELATED"/>
    <property type="match status" value="1"/>
</dbReference>
<accession>A0A077ZX77</accession>
<feature type="transmembrane region" description="Helical" evidence="1">
    <location>
        <begin position="215"/>
        <end position="241"/>
    </location>
</feature>
<keyword evidence="1" id="KW-1133">Transmembrane helix</keyword>
<proteinExistence type="predicted"/>
<dbReference type="EMBL" id="CCKQ01003400">
    <property type="protein sequence ID" value="CDW74521.1"/>
    <property type="molecule type" value="Genomic_DNA"/>
</dbReference>
<evidence type="ECO:0000256" key="1">
    <source>
        <dbReference type="SAM" id="Phobius"/>
    </source>
</evidence>
<name>A0A077ZX77_STYLE</name>
<keyword evidence="1" id="KW-0472">Membrane</keyword>
<dbReference type="OrthoDB" id="509564at2759"/>
<keyword evidence="1" id="KW-0812">Transmembrane</keyword>
<keyword evidence="3" id="KW-1185">Reference proteome</keyword>